<dbReference type="AlphaFoldDB" id="J9D251"/>
<organism evidence="1 2">
    <name type="scientific">Edhazardia aedis (strain USNM 41457)</name>
    <name type="common">Microsporidian parasite</name>
    <dbReference type="NCBI Taxonomy" id="1003232"/>
    <lineage>
        <taxon>Eukaryota</taxon>
        <taxon>Fungi</taxon>
        <taxon>Fungi incertae sedis</taxon>
        <taxon>Microsporidia</taxon>
        <taxon>Edhazardia</taxon>
    </lineage>
</organism>
<protein>
    <submittedName>
        <fullName evidence="1">Uncharacterized protein</fullName>
    </submittedName>
</protein>
<evidence type="ECO:0000313" key="2">
    <source>
        <dbReference type="Proteomes" id="UP000003163"/>
    </source>
</evidence>
<gene>
    <name evidence="1" type="ORF">EDEG_03605</name>
</gene>
<dbReference type="EMBL" id="AFBI03000102">
    <property type="protein sequence ID" value="EJW01931.1"/>
    <property type="molecule type" value="Genomic_DNA"/>
</dbReference>
<dbReference type="HOGENOM" id="CLU_1461289_0_0_1"/>
<dbReference type="Proteomes" id="UP000003163">
    <property type="component" value="Unassembled WGS sequence"/>
</dbReference>
<evidence type="ECO:0000313" key="1">
    <source>
        <dbReference type="EMBL" id="EJW01931.1"/>
    </source>
</evidence>
<dbReference type="InParanoid" id="J9D251"/>
<keyword evidence="2" id="KW-1185">Reference proteome</keyword>
<proteinExistence type="predicted"/>
<dbReference type="VEuPathDB" id="MicrosporidiaDB:EDEG_03605"/>
<comment type="caution">
    <text evidence="1">The sequence shown here is derived from an EMBL/GenBank/DDBJ whole genome shotgun (WGS) entry which is preliminary data.</text>
</comment>
<accession>J9D251</accession>
<reference evidence="2" key="2">
    <citation type="submission" date="2015-07" db="EMBL/GenBank/DDBJ databases">
        <title>Contrasting host-pathogen interactions and genome evolution in two generalist and specialist microsporidian pathogens of mosquitoes.</title>
        <authorList>
            <consortium name="The Broad Institute Genomics Platform"/>
            <consortium name="The Broad Institute Genome Sequencing Center for Infectious Disease"/>
            <person name="Cuomo C.A."/>
            <person name="Sanscrainte N.D."/>
            <person name="Goldberg J.M."/>
            <person name="Heiman D."/>
            <person name="Young S."/>
            <person name="Zeng Q."/>
            <person name="Becnel J.J."/>
            <person name="Birren B.W."/>
        </authorList>
    </citation>
    <scope>NUCLEOTIDE SEQUENCE [LARGE SCALE GENOMIC DNA]</scope>
    <source>
        <strain evidence="2">USNM 41457</strain>
    </source>
</reference>
<reference evidence="1 2" key="1">
    <citation type="submission" date="2011-08" db="EMBL/GenBank/DDBJ databases">
        <authorList>
            <person name="Liu Z.J."/>
            <person name="Shi F.L."/>
            <person name="Lu J.Q."/>
            <person name="Li M."/>
            <person name="Wang Z.L."/>
        </authorList>
    </citation>
    <scope>NUCLEOTIDE SEQUENCE [LARGE SCALE GENOMIC DNA]</scope>
    <source>
        <strain evidence="1 2">USNM 41457</strain>
    </source>
</reference>
<name>J9D251_EDHAE</name>
<sequence>MDKFKLDPTYRAQSNIKTEMHVYMIYKLKNILWIIAFEIIEFKYQIFNKYENPIINHNFFTKLQSDINVHICADLYMKKQKFPTKDYFKLFCGLQYIFNRIFMCLAKNYQLDEITTQTGHDFFFNMIQEMYDLKSNPMSALETCSVFTNKTISDVAVLNLTIINVMEKHLLMFFEFLKTMEAHKK</sequence>